<dbReference type="RefSeq" id="WP_124397804.1">
    <property type="nucleotide sequence ID" value="NZ_BHZE01000010.1"/>
</dbReference>
<evidence type="ECO:0000256" key="2">
    <source>
        <dbReference type="ARBA" id="ARBA00022448"/>
    </source>
</evidence>
<dbReference type="OrthoDB" id="9801987at2"/>
<evidence type="ECO:0000256" key="3">
    <source>
        <dbReference type="ARBA" id="ARBA00022741"/>
    </source>
</evidence>
<dbReference type="PROSITE" id="PS50893">
    <property type="entry name" value="ABC_TRANSPORTER_2"/>
    <property type="match status" value="1"/>
</dbReference>
<dbReference type="GO" id="GO:0005524">
    <property type="term" value="F:ATP binding"/>
    <property type="evidence" value="ECO:0007669"/>
    <property type="project" value="UniProtKB-KW"/>
</dbReference>
<reference evidence="6 7" key="1">
    <citation type="submission" date="2018-11" db="EMBL/GenBank/DDBJ databases">
        <title>Schleiferia aggregans sp. nov., a moderately thermophilic heterotrophic bacterium isolated from microbial mats at a terrestrial hot spring.</title>
        <authorList>
            <person name="Iino T."/>
            <person name="Ohkuma M."/>
            <person name="Haruta S."/>
        </authorList>
    </citation>
    <scope>NUCLEOTIDE SEQUENCE [LARGE SCALE GENOMIC DNA]</scope>
    <source>
        <strain evidence="6 7">LA</strain>
    </source>
</reference>
<dbReference type="InterPro" id="IPR050683">
    <property type="entry name" value="Bact_Polysacc_Export_ATP-bd"/>
</dbReference>
<dbReference type="SMART" id="SM00382">
    <property type="entry name" value="AAA"/>
    <property type="match status" value="1"/>
</dbReference>
<dbReference type="Proteomes" id="UP000286715">
    <property type="component" value="Unassembled WGS sequence"/>
</dbReference>
<name>A0A401XL40_9FLAO</name>
<dbReference type="InterPro" id="IPR027417">
    <property type="entry name" value="P-loop_NTPase"/>
</dbReference>
<feature type="domain" description="ABC transporter" evidence="5">
    <location>
        <begin position="12"/>
        <end position="237"/>
    </location>
</feature>
<keyword evidence="2" id="KW-0813">Transport</keyword>
<sequence length="382" mass="42541">MHLSVSESDWAIRVEGVGKSFEFDDHSRVSALSDISLTLQKGSSTALIGSNGSGKSTLLKLIAGILRPSVGKVSTRGRVAALLDLGAGFHPELTGRENIFFYGRLQGLTEADIRNLLPEIEAFADIGDFTDRPLKYYSHGMYLRLAFATAIHMPFDILLIDEVLAVGDAAFQQRSSERLRAVRAEGNKTLVVVSHQMNLLEQLCDQAIWLSKGKMVDKGPFSRIVSNYLQSEQTQSGIFKSGLVTEISCIWDKNDATYITGQEALLTVELMANQYLPATQMRINIFDAQSSTFVTHLDSGFEGPLFLSLRRGLNAIQVRIPELNLFPGNYFCRVSLYAHEELICRLRATAFFQVKNSGWLHMINAHTTLRTGVYLKHYVEVK</sequence>
<dbReference type="Gene3D" id="3.40.50.300">
    <property type="entry name" value="P-loop containing nucleotide triphosphate hydrolases"/>
    <property type="match status" value="1"/>
</dbReference>
<evidence type="ECO:0000259" key="5">
    <source>
        <dbReference type="PROSITE" id="PS50893"/>
    </source>
</evidence>
<dbReference type="GO" id="GO:0016887">
    <property type="term" value="F:ATP hydrolysis activity"/>
    <property type="evidence" value="ECO:0007669"/>
    <property type="project" value="InterPro"/>
</dbReference>
<dbReference type="InterPro" id="IPR015860">
    <property type="entry name" value="ABC_transpr_TagH-like"/>
</dbReference>
<dbReference type="PANTHER" id="PTHR46743">
    <property type="entry name" value="TEICHOIC ACIDS EXPORT ATP-BINDING PROTEIN TAGH"/>
    <property type="match status" value="1"/>
</dbReference>
<evidence type="ECO:0000313" key="7">
    <source>
        <dbReference type="Proteomes" id="UP000286715"/>
    </source>
</evidence>
<comment type="caution">
    <text evidence="6">The sequence shown here is derived from an EMBL/GenBank/DDBJ whole genome shotgun (WGS) entry which is preliminary data.</text>
</comment>
<dbReference type="SUPFAM" id="SSF52540">
    <property type="entry name" value="P-loop containing nucleoside triphosphate hydrolases"/>
    <property type="match status" value="1"/>
</dbReference>
<accession>A0A401XL40</accession>
<keyword evidence="3" id="KW-0547">Nucleotide-binding</keyword>
<dbReference type="GO" id="GO:0016020">
    <property type="term" value="C:membrane"/>
    <property type="evidence" value="ECO:0007669"/>
    <property type="project" value="InterPro"/>
</dbReference>
<protein>
    <recommendedName>
        <fullName evidence="5">ABC transporter domain-containing protein</fullName>
    </recommendedName>
</protein>
<organism evidence="6 7">
    <name type="scientific">Thermaurantimonas aggregans</name>
    <dbReference type="NCBI Taxonomy" id="2173829"/>
    <lineage>
        <taxon>Bacteria</taxon>
        <taxon>Pseudomonadati</taxon>
        <taxon>Bacteroidota</taxon>
        <taxon>Flavobacteriia</taxon>
        <taxon>Flavobacteriales</taxon>
        <taxon>Schleiferiaceae</taxon>
        <taxon>Thermaurantimonas</taxon>
    </lineage>
</organism>
<dbReference type="Pfam" id="PF00005">
    <property type="entry name" value="ABC_tran"/>
    <property type="match status" value="1"/>
</dbReference>
<keyword evidence="7" id="KW-1185">Reference proteome</keyword>
<gene>
    <name evidence="6" type="ORF">JCM31826_12210</name>
</gene>
<dbReference type="GO" id="GO:0140359">
    <property type="term" value="F:ABC-type transporter activity"/>
    <property type="evidence" value="ECO:0007669"/>
    <property type="project" value="InterPro"/>
</dbReference>
<evidence type="ECO:0000313" key="6">
    <source>
        <dbReference type="EMBL" id="GCD77739.1"/>
    </source>
</evidence>
<evidence type="ECO:0000256" key="1">
    <source>
        <dbReference type="ARBA" id="ARBA00005417"/>
    </source>
</evidence>
<dbReference type="InterPro" id="IPR003593">
    <property type="entry name" value="AAA+_ATPase"/>
</dbReference>
<comment type="similarity">
    <text evidence="1">Belongs to the ABC transporter superfamily.</text>
</comment>
<keyword evidence="4" id="KW-0067">ATP-binding</keyword>
<evidence type="ECO:0000256" key="4">
    <source>
        <dbReference type="ARBA" id="ARBA00022840"/>
    </source>
</evidence>
<dbReference type="AlphaFoldDB" id="A0A401XL40"/>
<dbReference type="PANTHER" id="PTHR46743:SF2">
    <property type="entry name" value="TEICHOIC ACIDS EXPORT ATP-BINDING PROTEIN TAGH"/>
    <property type="match status" value="1"/>
</dbReference>
<dbReference type="InterPro" id="IPR003439">
    <property type="entry name" value="ABC_transporter-like_ATP-bd"/>
</dbReference>
<dbReference type="EMBL" id="BHZE01000010">
    <property type="protein sequence ID" value="GCD77739.1"/>
    <property type="molecule type" value="Genomic_DNA"/>
</dbReference>
<dbReference type="CDD" id="cd03220">
    <property type="entry name" value="ABC_KpsT_Wzt"/>
    <property type="match status" value="1"/>
</dbReference>
<proteinExistence type="inferred from homology"/>